<dbReference type="OrthoDB" id="294378at2759"/>
<proteinExistence type="inferred from homology"/>
<dbReference type="SUPFAM" id="SSF52467">
    <property type="entry name" value="DHS-like NAD/FAD-binding domain"/>
    <property type="match status" value="1"/>
</dbReference>
<evidence type="ECO:0000313" key="4">
    <source>
        <dbReference type="EMBL" id="VDK45679.1"/>
    </source>
</evidence>
<dbReference type="EMBL" id="UYRR01031097">
    <property type="protein sequence ID" value="VDK45679.1"/>
    <property type="molecule type" value="Genomic_DNA"/>
</dbReference>
<keyword evidence="3" id="KW-0472">Membrane</keyword>
<evidence type="ECO:0000313" key="5">
    <source>
        <dbReference type="Proteomes" id="UP000267096"/>
    </source>
</evidence>
<dbReference type="InterPro" id="IPR002773">
    <property type="entry name" value="Deoxyhypusine_synthase"/>
</dbReference>
<dbReference type="PANTHER" id="PTHR11703:SF0">
    <property type="entry name" value="DEOXYHYPUSINE SYNTHASE"/>
    <property type="match status" value="1"/>
</dbReference>
<evidence type="ECO:0000256" key="1">
    <source>
        <dbReference type="ARBA" id="ARBA00009892"/>
    </source>
</evidence>
<evidence type="ECO:0000313" key="6">
    <source>
        <dbReference type="WBParaSite" id="ASIM_0001227101-mRNA-1"/>
    </source>
</evidence>
<keyword evidence="3" id="KW-0812">Transmembrane</keyword>
<dbReference type="WBParaSite" id="ASIM_0001227101-mRNA-1">
    <property type="protein sequence ID" value="ASIM_0001227101-mRNA-1"/>
    <property type="gene ID" value="ASIM_0001227101"/>
</dbReference>
<sequence>MVDCLVTVAGGGEEELIKCLAPSYSGAFEPDGLNYVMTVLIGLIILGSSVMKRHIMNANLMRNVSDFTVHISTGQNLCRTESVKMRRTSVHETF</sequence>
<keyword evidence="5" id="KW-1185">Reference proteome</keyword>
<dbReference type="AlphaFoldDB" id="A0A0M3JVL5"/>
<reference evidence="4 5" key="2">
    <citation type="submission" date="2018-11" db="EMBL/GenBank/DDBJ databases">
        <authorList>
            <consortium name="Pathogen Informatics"/>
        </authorList>
    </citation>
    <scope>NUCLEOTIDE SEQUENCE [LARGE SCALE GENOMIC DNA]</scope>
</reference>
<dbReference type="InterPro" id="IPR029035">
    <property type="entry name" value="DHS-like_NAD/FAD-binding_dom"/>
</dbReference>
<reference evidence="6" key="1">
    <citation type="submission" date="2017-02" db="UniProtKB">
        <authorList>
            <consortium name="WormBaseParasite"/>
        </authorList>
    </citation>
    <scope>IDENTIFICATION</scope>
</reference>
<gene>
    <name evidence="4" type="ORF">ASIM_LOCUS11737</name>
</gene>
<evidence type="ECO:0000256" key="2">
    <source>
        <dbReference type="ARBA" id="ARBA00023027"/>
    </source>
</evidence>
<dbReference type="Gene3D" id="3.40.910.10">
    <property type="entry name" value="Deoxyhypusine synthase"/>
    <property type="match status" value="1"/>
</dbReference>
<name>A0A0M3JVL5_ANISI</name>
<protein>
    <submittedName>
        <fullName evidence="6">Transmembrane protein</fullName>
    </submittedName>
</protein>
<dbReference type="GO" id="GO:0005737">
    <property type="term" value="C:cytoplasm"/>
    <property type="evidence" value="ECO:0007669"/>
    <property type="project" value="TreeGrafter"/>
</dbReference>
<dbReference type="Proteomes" id="UP000267096">
    <property type="component" value="Unassembled WGS sequence"/>
</dbReference>
<keyword evidence="2" id="KW-0520">NAD</keyword>
<dbReference type="GO" id="GO:0034038">
    <property type="term" value="F:deoxyhypusine synthase activity"/>
    <property type="evidence" value="ECO:0007669"/>
    <property type="project" value="TreeGrafter"/>
</dbReference>
<feature type="transmembrane region" description="Helical" evidence="3">
    <location>
        <begin position="32"/>
        <end position="51"/>
    </location>
</feature>
<organism evidence="6">
    <name type="scientific">Anisakis simplex</name>
    <name type="common">Herring worm</name>
    <dbReference type="NCBI Taxonomy" id="6269"/>
    <lineage>
        <taxon>Eukaryota</taxon>
        <taxon>Metazoa</taxon>
        <taxon>Ecdysozoa</taxon>
        <taxon>Nematoda</taxon>
        <taxon>Chromadorea</taxon>
        <taxon>Rhabditida</taxon>
        <taxon>Spirurina</taxon>
        <taxon>Ascaridomorpha</taxon>
        <taxon>Ascaridoidea</taxon>
        <taxon>Anisakidae</taxon>
        <taxon>Anisakis</taxon>
        <taxon>Anisakis simplex complex</taxon>
    </lineage>
</organism>
<keyword evidence="3" id="KW-1133">Transmembrane helix</keyword>
<comment type="similarity">
    <text evidence="1">Belongs to the deoxyhypusine synthase family.</text>
</comment>
<dbReference type="PANTHER" id="PTHR11703">
    <property type="entry name" value="DEOXYHYPUSINE SYNTHASE"/>
    <property type="match status" value="1"/>
</dbReference>
<accession>A0A0M3JVL5</accession>
<evidence type="ECO:0000256" key="3">
    <source>
        <dbReference type="SAM" id="Phobius"/>
    </source>
</evidence>
<dbReference type="InterPro" id="IPR036982">
    <property type="entry name" value="Deoxyhypusine_synthase_sf"/>
</dbReference>